<gene>
    <name evidence="2" type="ORF">ACIBG2_25685</name>
</gene>
<protein>
    <recommendedName>
        <fullName evidence="4">Cytochrome P450</fullName>
    </recommendedName>
</protein>
<evidence type="ECO:0008006" key="4">
    <source>
        <dbReference type="Google" id="ProtNLM"/>
    </source>
</evidence>
<proteinExistence type="inferred from homology"/>
<evidence type="ECO:0000313" key="3">
    <source>
        <dbReference type="Proteomes" id="UP001612741"/>
    </source>
</evidence>
<accession>A0ABW7YXY9</accession>
<dbReference type="InterPro" id="IPR036396">
    <property type="entry name" value="Cyt_P450_sf"/>
</dbReference>
<reference evidence="2 3" key="1">
    <citation type="submission" date="2024-10" db="EMBL/GenBank/DDBJ databases">
        <title>The Natural Products Discovery Center: Release of the First 8490 Sequenced Strains for Exploring Actinobacteria Biosynthetic Diversity.</title>
        <authorList>
            <person name="Kalkreuter E."/>
            <person name="Kautsar S.A."/>
            <person name="Yang D."/>
            <person name="Bader C.D."/>
            <person name="Teijaro C.N."/>
            <person name="Fluegel L."/>
            <person name="Davis C.M."/>
            <person name="Simpson J.R."/>
            <person name="Lauterbach L."/>
            <person name="Steele A.D."/>
            <person name="Gui C."/>
            <person name="Meng S."/>
            <person name="Li G."/>
            <person name="Viehrig K."/>
            <person name="Ye F."/>
            <person name="Su P."/>
            <person name="Kiefer A.F."/>
            <person name="Nichols A."/>
            <person name="Cepeda A.J."/>
            <person name="Yan W."/>
            <person name="Fan B."/>
            <person name="Jiang Y."/>
            <person name="Adhikari A."/>
            <person name="Zheng C.-J."/>
            <person name="Schuster L."/>
            <person name="Cowan T.M."/>
            <person name="Smanski M.J."/>
            <person name="Chevrette M.G."/>
            <person name="De Carvalho L.P.S."/>
            <person name="Shen B."/>
        </authorList>
    </citation>
    <scope>NUCLEOTIDE SEQUENCE [LARGE SCALE GENOMIC DNA]</scope>
    <source>
        <strain evidence="2 3">NPDC050545</strain>
    </source>
</reference>
<evidence type="ECO:0000313" key="2">
    <source>
        <dbReference type="EMBL" id="MFI6500791.1"/>
    </source>
</evidence>
<dbReference type="PANTHER" id="PTHR46696:SF1">
    <property type="entry name" value="CYTOCHROME P450 YJIB-RELATED"/>
    <property type="match status" value="1"/>
</dbReference>
<dbReference type="PANTHER" id="PTHR46696">
    <property type="entry name" value="P450, PUTATIVE (EUROFUNG)-RELATED"/>
    <property type="match status" value="1"/>
</dbReference>
<sequence length="233" mass="24727">MVITRYAQATAALEDSRLVPPPVPQDAEPGTLAWLRAQVSRFASGPVHARRRAEVVALLAAYDPAELRAGARGLAGLPYDEVSTRAFGVEQVEAVAQAAAGYLSGEESPEADAAVKDLLPLGIPMITILLQAHASTAALIGNALAHDDGRTPVEDLLHETLRHDPPLKVTRRVGVEIDLVAANRDPEVFPDPDRFDPSRGRTPHLTFGHGVRPCPASAHALAIAAGYLEGKRS</sequence>
<comment type="caution">
    <text evidence="2">The sequence shown here is derived from an EMBL/GenBank/DDBJ whole genome shotgun (WGS) entry which is preliminary data.</text>
</comment>
<name>A0ABW7YXY9_9ACTN</name>
<dbReference type="SUPFAM" id="SSF48264">
    <property type="entry name" value="Cytochrome P450"/>
    <property type="match status" value="1"/>
</dbReference>
<dbReference type="EMBL" id="JBITGY010000007">
    <property type="protein sequence ID" value="MFI6500791.1"/>
    <property type="molecule type" value="Genomic_DNA"/>
</dbReference>
<evidence type="ECO:0000256" key="1">
    <source>
        <dbReference type="ARBA" id="ARBA00010617"/>
    </source>
</evidence>
<keyword evidence="3" id="KW-1185">Reference proteome</keyword>
<dbReference type="Proteomes" id="UP001612741">
    <property type="component" value="Unassembled WGS sequence"/>
</dbReference>
<dbReference type="RefSeq" id="WP_397084934.1">
    <property type="nucleotide sequence ID" value="NZ_JBITGY010000007.1"/>
</dbReference>
<comment type="similarity">
    <text evidence="1">Belongs to the cytochrome P450 family.</text>
</comment>
<dbReference type="Gene3D" id="1.10.630.10">
    <property type="entry name" value="Cytochrome P450"/>
    <property type="match status" value="1"/>
</dbReference>
<organism evidence="2 3">
    <name type="scientific">Nonomuraea typhae</name>
    <dbReference type="NCBI Taxonomy" id="2603600"/>
    <lineage>
        <taxon>Bacteria</taxon>
        <taxon>Bacillati</taxon>
        <taxon>Actinomycetota</taxon>
        <taxon>Actinomycetes</taxon>
        <taxon>Streptosporangiales</taxon>
        <taxon>Streptosporangiaceae</taxon>
        <taxon>Nonomuraea</taxon>
    </lineage>
</organism>